<dbReference type="InterPro" id="IPR038732">
    <property type="entry name" value="HpyO/CreE_NAD-binding"/>
</dbReference>
<dbReference type="Proteomes" id="UP000323300">
    <property type="component" value="Unassembled WGS sequence"/>
</dbReference>
<keyword evidence="1" id="KW-0472">Membrane</keyword>
<dbReference type="AlphaFoldDB" id="A0A1I3WCU7"/>
<evidence type="ECO:0000259" key="2">
    <source>
        <dbReference type="Pfam" id="PF13454"/>
    </source>
</evidence>
<organism evidence="3 4">
    <name type="scientific">Neomesorhizobium albiziae</name>
    <dbReference type="NCBI Taxonomy" id="335020"/>
    <lineage>
        <taxon>Bacteria</taxon>
        <taxon>Pseudomonadati</taxon>
        <taxon>Pseudomonadota</taxon>
        <taxon>Alphaproteobacteria</taxon>
        <taxon>Hyphomicrobiales</taxon>
        <taxon>Phyllobacteriaceae</taxon>
        <taxon>Neomesorhizobium</taxon>
    </lineage>
</organism>
<dbReference type="InterPro" id="IPR052189">
    <property type="entry name" value="L-asp_N-monooxygenase_NS-form"/>
</dbReference>
<protein>
    <submittedName>
        <fullName evidence="3">Uncharacterized NAD(P)/FAD-binding protein YdhS</fullName>
    </submittedName>
</protein>
<feature type="domain" description="FAD-dependent urate hydroxylase HpyO/Asp monooxygenase CreE-like FAD/NAD(P)-binding" evidence="2">
    <location>
        <begin position="13"/>
        <end position="161"/>
    </location>
</feature>
<keyword evidence="4" id="KW-1185">Reference proteome</keyword>
<proteinExistence type="predicted"/>
<dbReference type="PANTHER" id="PTHR40254">
    <property type="entry name" value="BLR0577 PROTEIN"/>
    <property type="match status" value="1"/>
</dbReference>
<dbReference type="Pfam" id="PF13454">
    <property type="entry name" value="NAD_binding_9"/>
    <property type="match status" value="1"/>
</dbReference>
<gene>
    <name evidence="3" type="ORF">SAMN04488498_102129</name>
</gene>
<evidence type="ECO:0000256" key="1">
    <source>
        <dbReference type="SAM" id="Phobius"/>
    </source>
</evidence>
<keyword evidence="1" id="KW-0812">Transmembrane</keyword>
<sequence length="456" mass="49485">MNERASTRLAIIVIGGGASGVLLAAHLLRNRDADIRITLIEKRPVFGQGVAYSTALPDHLLNVSALGMSAYADDPEHFLRWLIGRGLATTENPRVYVPRSLYGEYLATVLADLRGGDGGQDRIHLLSEECVSVTTTAAGVDVKLANGASVVGHVAVLAVGHEEQPSVEKALAVRPGSPDDTPVDPDSTVLILGTGLSMVDAFLSLTASGHRGRIVALSRRGLVPSIHQAGKPIRLDAADVPLGTDLSYFVRWFRRLVRDTERNGGDWRDVVDGIRPFNQRIWQSWPHSARRRFIDHTRAWWDIHRHRMPPELHERVIRAVAEGELELVAGKLVEAKRRGDGFEATIRRRHGPRTETISVARIYDCTGITTDLAAGSNPIVRSLIDRGLARPDPLRIGLDVTPQCAIVGSDGQPSERLFAIGPLTRGAFFEIEAIPDIRVQCAGLAKRLAAGAGIAA</sequence>
<name>A0A1I3WCU7_9HYPH</name>
<dbReference type="SUPFAM" id="SSF51905">
    <property type="entry name" value="FAD/NAD(P)-binding domain"/>
    <property type="match status" value="2"/>
</dbReference>
<reference evidence="3 4" key="1">
    <citation type="submission" date="2016-10" db="EMBL/GenBank/DDBJ databases">
        <authorList>
            <person name="Varghese N."/>
            <person name="Submissions S."/>
        </authorList>
    </citation>
    <scope>NUCLEOTIDE SEQUENCE [LARGE SCALE GENOMIC DNA]</scope>
    <source>
        <strain evidence="3 4">DSM 21822</strain>
    </source>
</reference>
<dbReference type="RefSeq" id="WP_149758652.1">
    <property type="nucleotide sequence ID" value="NZ_BSPE01000028.1"/>
</dbReference>
<keyword evidence="1" id="KW-1133">Transmembrane helix</keyword>
<evidence type="ECO:0000313" key="4">
    <source>
        <dbReference type="Proteomes" id="UP000323300"/>
    </source>
</evidence>
<dbReference type="Gene3D" id="3.50.50.60">
    <property type="entry name" value="FAD/NAD(P)-binding domain"/>
    <property type="match status" value="1"/>
</dbReference>
<dbReference type="OrthoDB" id="101972at2"/>
<dbReference type="PANTHER" id="PTHR40254:SF1">
    <property type="entry name" value="BLR0577 PROTEIN"/>
    <property type="match status" value="1"/>
</dbReference>
<accession>A0A1I3WCU7</accession>
<evidence type="ECO:0000313" key="3">
    <source>
        <dbReference type="EMBL" id="SFK05282.1"/>
    </source>
</evidence>
<dbReference type="EMBL" id="FOSL01000002">
    <property type="protein sequence ID" value="SFK05282.1"/>
    <property type="molecule type" value="Genomic_DNA"/>
</dbReference>
<dbReference type="InterPro" id="IPR036188">
    <property type="entry name" value="FAD/NAD-bd_sf"/>
</dbReference>
<feature type="transmembrane region" description="Helical" evidence="1">
    <location>
        <begin position="9"/>
        <end position="28"/>
    </location>
</feature>